<name>A0ABR9KUT5_9ACTN</name>
<dbReference type="RefSeq" id="WP_192779927.1">
    <property type="nucleotide sequence ID" value="NZ_BAAASY010000010.1"/>
</dbReference>
<dbReference type="Proteomes" id="UP000661607">
    <property type="component" value="Unassembled WGS sequence"/>
</dbReference>
<accession>A0ABR9KUT5</accession>
<evidence type="ECO:0000313" key="2">
    <source>
        <dbReference type="EMBL" id="MBE1565776.1"/>
    </source>
</evidence>
<comment type="caution">
    <text evidence="2">The sequence shown here is derived from an EMBL/GenBank/DDBJ whole genome shotgun (WGS) entry which is preliminary data.</text>
</comment>
<proteinExistence type="predicted"/>
<feature type="region of interest" description="Disordered" evidence="1">
    <location>
        <begin position="1"/>
        <end position="29"/>
    </location>
</feature>
<protein>
    <submittedName>
        <fullName evidence="2">Uncharacterized protein</fullName>
    </submittedName>
</protein>
<keyword evidence="3" id="KW-1185">Reference proteome</keyword>
<dbReference type="InterPro" id="IPR045596">
    <property type="entry name" value="DUF6459"/>
</dbReference>
<gene>
    <name evidence="2" type="ORF">H4W81_008555</name>
</gene>
<evidence type="ECO:0000256" key="1">
    <source>
        <dbReference type="SAM" id="MobiDB-lite"/>
    </source>
</evidence>
<organism evidence="2 3">
    <name type="scientific">Nonomuraea africana</name>
    <dbReference type="NCBI Taxonomy" id="46171"/>
    <lineage>
        <taxon>Bacteria</taxon>
        <taxon>Bacillati</taxon>
        <taxon>Actinomycetota</taxon>
        <taxon>Actinomycetes</taxon>
        <taxon>Streptosporangiales</taxon>
        <taxon>Streptosporangiaceae</taxon>
        <taxon>Nonomuraea</taxon>
    </lineage>
</organism>
<evidence type="ECO:0000313" key="3">
    <source>
        <dbReference type="Proteomes" id="UP000661607"/>
    </source>
</evidence>
<sequence>MPSRLRPVSLPHVTLTPVPDPPYDGDRRVSAATTDGALALAPAQPSPLVWGPPGSIPDERHLRHLGQALAEVLTGRRPPETVADRLADRAYAELVRAGRMIRTASRPLVGRPHVTQPKEGAVEMCLLVHCGERHHVLAVRLERRGVQWVCTDFETA</sequence>
<dbReference type="Pfam" id="PF20060">
    <property type="entry name" value="DUF6459"/>
    <property type="match status" value="1"/>
</dbReference>
<reference evidence="2 3" key="1">
    <citation type="submission" date="2020-10" db="EMBL/GenBank/DDBJ databases">
        <title>Sequencing the genomes of 1000 actinobacteria strains.</title>
        <authorList>
            <person name="Klenk H.-P."/>
        </authorList>
    </citation>
    <scope>NUCLEOTIDE SEQUENCE [LARGE SCALE GENOMIC DNA]</scope>
    <source>
        <strain evidence="2 3">DSM 43748</strain>
    </source>
</reference>
<dbReference type="EMBL" id="JADBEF010000001">
    <property type="protein sequence ID" value="MBE1565776.1"/>
    <property type="molecule type" value="Genomic_DNA"/>
</dbReference>